<name>A0A6J4SKJ2_9ACTN</name>
<feature type="region of interest" description="Disordered" evidence="1">
    <location>
        <begin position="181"/>
        <end position="201"/>
    </location>
</feature>
<feature type="compositionally biased region" description="Basic and acidic residues" evidence="1">
    <location>
        <begin position="187"/>
        <end position="201"/>
    </location>
</feature>
<feature type="region of interest" description="Disordered" evidence="1">
    <location>
        <begin position="233"/>
        <end position="262"/>
    </location>
</feature>
<accession>A0A6J4SKJ2</accession>
<sequence>ARFPATPRCPAPEPSETESGRGAGESAFSPTPGHSARVVESLGPRRRRRNRRRRRPTLYDRRSRRRGRRRGPADDGRRRRWRRPASDPRSGWPRRGDDNRCAQRGPRAPRAGTLPPGGHPRPCPTCRGTVARPARCGTGELSLQGRLRRASRRAPSHLRATIDRTLPRRRDRDRYAAVDVTSGCSGHEQHPEPDHHADQDGAKSRLDVAFTAGDGLPASIWISFAHPLHSFQEGSGAVGPRREAGAPVVRGRGEPAKFSSKAGGCERAVLPAANQRL</sequence>
<proteinExistence type="predicted"/>
<protein>
    <submittedName>
        <fullName evidence="2">Uncharacterized protein</fullName>
    </submittedName>
</protein>
<feature type="region of interest" description="Disordered" evidence="1">
    <location>
        <begin position="1"/>
        <end position="131"/>
    </location>
</feature>
<reference evidence="2" key="1">
    <citation type="submission" date="2020-02" db="EMBL/GenBank/DDBJ databases">
        <authorList>
            <person name="Meier V. D."/>
        </authorList>
    </citation>
    <scope>NUCLEOTIDE SEQUENCE</scope>
    <source>
        <strain evidence="2">AVDCRST_MAG53</strain>
    </source>
</reference>
<evidence type="ECO:0000256" key="1">
    <source>
        <dbReference type="SAM" id="MobiDB-lite"/>
    </source>
</evidence>
<feature type="non-terminal residue" evidence="2">
    <location>
        <position position="277"/>
    </location>
</feature>
<dbReference type="EMBL" id="CADCVR010000064">
    <property type="protein sequence ID" value="CAA9501091.1"/>
    <property type="molecule type" value="Genomic_DNA"/>
</dbReference>
<feature type="compositionally biased region" description="Basic residues" evidence="1">
    <location>
        <begin position="44"/>
        <end position="70"/>
    </location>
</feature>
<evidence type="ECO:0000313" key="2">
    <source>
        <dbReference type="EMBL" id="CAA9501091.1"/>
    </source>
</evidence>
<feature type="non-terminal residue" evidence="2">
    <location>
        <position position="1"/>
    </location>
</feature>
<dbReference type="AlphaFoldDB" id="A0A6J4SKJ2"/>
<gene>
    <name evidence="2" type="ORF">AVDCRST_MAG53-1968</name>
</gene>
<organism evidence="2">
    <name type="scientific">uncultured Solirubrobacteraceae bacterium</name>
    <dbReference type="NCBI Taxonomy" id="1162706"/>
    <lineage>
        <taxon>Bacteria</taxon>
        <taxon>Bacillati</taxon>
        <taxon>Actinomycetota</taxon>
        <taxon>Thermoleophilia</taxon>
        <taxon>Solirubrobacterales</taxon>
        <taxon>Solirubrobacteraceae</taxon>
        <taxon>environmental samples</taxon>
    </lineage>
</organism>